<accession>A0A3S4EYJ9</accession>
<name>A0A3S4EYJ9_9PEZI</name>
<dbReference type="Proteomes" id="UP000289323">
    <property type="component" value="Unassembled WGS sequence"/>
</dbReference>
<organism evidence="2 3">
    <name type="scientific">Thermothielavioides terrestris</name>
    <dbReference type="NCBI Taxonomy" id="2587410"/>
    <lineage>
        <taxon>Eukaryota</taxon>
        <taxon>Fungi</taxon>
        <taxon>Dikarya</taxon>
        <taxon>Ascomycota</taxon>
        <taxon>Pezizomycotina</taxon>
        <taxon>Sordariomycetes</taxon>
        <taxon>Sordariomycetidae</taxon>
        <taxon>Sordariales</taxon>
        <taxon>Chaetomiaceae</taxon>
        <taxon>Thermothielavioides</taxon>
    </lineage>
</organism>
<feature type="region of interest" description="Disordered" evidence="1">
    <location>
        <begin position="1"/>
        <end position="43"/>
    </location>
</feature>
<evidence type="ECO:0000313" key="3">
    <source>
        <dbReference type="Proteomes" id="UP000289323"/>
    </source>
</evidence>
<reference evidence="2 3" key="1">
    <citation type="submission" date="2018-04" db="EMBL/GenBank/DDBJ databases">
        <authorList>
            <person name="Huttner S."/>
            <person name="Dainat J."/>
        </authorList>
    </citation>
    <scope>NUCLEOTIDE SEQUENCE [LARGE SCALE GENOMIC DNA]</scope>
</reference>
<dbReference type="EMBL" id="OUUZ01000009">
    <property type="protein sequence ID" value="SPQ22499.1"/>
    <property type="molecule type" value="Genomic_DNA"/>
</dbReference>
<evidence type="ECO:0000256" key="1">
    <source>
        <dbReference type="SAM" id="MobiDB-lite"/>
    </source>
</evidence>
<gene>
    <name evidence="2" type="ORF">TT172_LOCUS4918</name>
</gene>
<sequence>MAQNQRQDARPTYHPSVQVERVAGGRNSKASFSEGADPEPPEAGELEHALTTVSLLYQGAPCTELLGWVVVAMGFEVVVE</sequence>
<protein>
    <submittedName>
        <fullName evidence="2">1b653928-4ff1-4185-ba78-37e0e4dd1c7b</fullName>
    </submittedName>
</protein>
<evidence type="ECO:0000313" key="2">
    <source>
        <dbReference type="EMBL" id="SPQ22499.1"/>
    </source>
</evidence>
<dbReference type="AlphaFoldDB" id="A0A3S4EYJ9"/>
<proteinExistence type="predicted"/>